<evidence type="ECO:0000256" key="5">
    <source>
        <dbReference type="ARBA" id="ARBA00023136"/>
    </source>
</evidence>
<dbReference type="PROSITE" id="PS51257">
    <property type="entry name" value="PROKAR_LIPOPROTEIN"/>
    <property type="match status" value="1"/>
</dbReference>
<evidence type="ECO:0000313" key="12">
    <source>
        <dbReference type="Proteomes" id="UP000241848"/>
    </source>
</evidence>
<name>A0A2T2WGV4_9FIRM</name>
<evidence type="ECO:0000256" key="4">
    <source>
        <dbReference type="ARBA" id="ARBA00022729"/>
    </source>
</evidence>
<dbReference type="Pfam" id="PF05504">
    <property type="entry name" value="Spore_GerAC"/>
    <property type="match status" value="1"/>
</dbReference>
<comment type="subcellular location">
    <subcellularLocation>
        <location evidence="1">Membrane</location>
        <topology evidence="1">Lipid-anchor</topology>
    </subcellularLocation>
</comment>
<organism evidence="11 12">
    <name type="scientific">Sulfobacillus acidophilus</name>
    <dbReference type="NCBI Taxonomy" id="53633"/>
    <lineage>
        <taxon>Bacteria</taxon>
        <taxon>Bacillati</taxon>
        <taxon>Bacillota</taxon>
        <taxon>Clostridia</taxon>
        <taxon>Eubacteriales</taxon>
        <taxon>Clostridiales Family XVII. Incertae Sedis</taxon>
        <taxon>Sulfobacillus</taxon>
    </lineage>
</organism>
<evidence type="ECO:0000256" key="3">
    <source>
        <dbReference type="ARBA" id="ARBA00022544"/>
    </source>
</evidence>
<evidence type="ECO:0000256" key="2">
    <source>
        <dbReference type="ARBA" id="ARBA00007886"/>
    </source>
</evidence>
<evidence type="ECO:0000313" key="11">
    <source>
        <dbReference type="EMBL" id="PSR21466.1"/>
    </source>
</evidence>
<accession>A0A2T2WGV4</accession>
<dbReference type="InterPro" id="IPR038501">
    <property type="entry name" value="Spore_GerAC_C_sf"/>
</dbReference>
<comment type="similarity">
    <text evidence="2">Belongs to the GerABKC lipoprotein family.</text>
</comment>
<keyword evidence="3" id="KW-0309">Germination</keyword>
<protein>
    <submittedName>
        <fullName evidence="11">Uncharacterized protein</fullName>
    </submittedName>
</protein>
<dbReference type="AlphaFoldDB" id="A0A2T2WGV4"/>
<feature type="domain" description="Spore germination GerAC-like C-terminal" evidence="9">
    <location>
        <begin position="220"/>
        <end position="338"/>
    </location>
</feature>
<dbReference type="PANTHER" id="PTHR35789:SF1">
    <property type="entry name" value="SPORE GERMINATION PROTEIN B3"/>
    <property type="match status" value="1"/>
</dbReference>
<dbReference type="InterPro" id="IPR008844">
    <property type="entry name" value="Spore_GerAC-like"/>
</dbReference>
<dbReference type="Proteomes" id="UP000241848">
    <property type="component" value="Unassembled WGS sequence"/>
</dbReference>
<dbReference type="InterPro" id="IPR046953">
    <property type="entry name" value="Spore_GerAC-like_C"/>
</dbReference>
<dbReference type="EMBL" id="PXYV01000033">
    <property type="protein sequence ID" value="PSR21466.1"/>
    <property type="molecule type" value="Genomic_DNA"/>
</dbReference>
<dbReference type="Gene3D" id="3.30.300.210">
    <property type="entry name" value="Nutrient germinant receptor protein C, domain 3"/>
    <property type="match status" value="1"/>
</dbReference>
<gene>
    <name evidence="11" type="ORF">C7B45_10580</name>
</gene>
<keyword evidence="5" id="KW-0472">Membrane</keyword>
<dbReference type="InterPro" id="IPR057336">
    <property type="entry name" value="GerAC_N"/>
</dbReference>
<sequence length="366" mass="41684">MVRCRRWCRGLILFCLPWLLSGCWDQLSMTQRAAAVVVYVTNTQHHQLEWTFYFPNPAVMVSSILNLSSKRQFYTTQVRAPSLLDAVERASGTLARQIYMGQMEDILLSRNISSRQMAAIVDDYNRNGSWSKSAYMVVVPATSHPLPIESQEPVPDVFYTSYFTCSTCHPLYLGEQEWQVWDELETPGVSTVLPYAAQSQRPDQVMVYPQQGPHYLWSRAQTKAWATLANRMKRATITLVTAKGPIDIKDVRVRTTTHIIMHHGELDVQARVHAVGDLAGWPQSMLVTTKELKWIEAQASRCLIWWCTAAVQRANQTKTDPFGWGRAYLFSHPTVDALYSEEPTIEWPITAHFTVTTHLFVTGVNT</sequence>
<evidence type="ECO:0000259" key="10">
    <source>
        <dbReference type="Pfam" id="PF25198"/>
    </source>
</evidence>
<keyword evidence="7" id="KW-0449">Lipoprotein</keyword>
<evidence type="ECO:0000256" key="1">
    <source>
        <dbReference type="ARBA" id="ARBA00004635"/>
    </source>
</evidence>
<reference evidence="11 12" key="1">
    <citation type="journal article" date="2014" name="BMC Genomics">
        <title>Comparison of environmental and isolate Sulfobacillus genomes reveals diverse carbon, sulfur, nitrogen, and hydrogen metabolisms.</title>
        <authorList>
            <person name="Justice N.B."/>
            <person name="Norman A."/>
            <person name="Brown C.T."/>
            <person name="Singh A."/>
            <person name="Thomas B.C."/>
            <person name="Banfield J.F."/>
        </authorList>
    </citation>
    <scope>NUCLEOTIDE SEQUENCE [LARGE SCALE GENOMIC DNA]</scope>
    <source>
        <strain evidence="11">AMDSBA3</strain>
    </source>
</reference>
<keyword evidence="4 8" id="KW-0732">Signal</keyword>
<evidence type="ECO:0000256" key="6">
    <source>
        <dbReference type="ARBA" id="ARBA00023139"/>
    </source>
</evidence>
<evidence type="ECO:0000256" key="7">
    <source>
        <dbReference type="ARBA" id="ARBA00023288"/>
    </source>
</evidence>
<dbReference type="Pfam" id="PF25198">
    <property type="entry name" value="Spore_GerAC_N"/>
    <property type="match status" value="1"/>
</dbReference>
<evidence type="ECO:0000256" key="8">
    <source>
        <dbReference type="SAM" id="SignalP"/>
    </source>
</evidence>
<feature type="domain" description="Spore germination protein N-terminal" evidence="10">
    <location>
        <begin position="27"/>
        <end position="196"/>
    </location>
</feature>
<proteinExistence type="inferred from homology"/>
<comment type="caution">
    <text evidence="11">The sequence shown here is derived from an EMBL/GenBank/DDBJ whole genome shotgun (WGS) entry which is preliminary data.</text>
</comment>
<feature type="chain" id="PRO_5038348138" evidence="8">
    <location>
        <begin position="24"/>
        <end position="366"/>
    </location>
</feature>
<feature type="signal peptide" evidence="8">
    <location>
        <begin position="1"/>
        <end position="23"/>
    </location>
</feature>
<keyword evidence="6" id="KW-0564">Palmitate</keyword>
<dbReference type="GO" id="GO:0016020">
    <property type="term" value="C:membrane"/>
    <property type="evidence" value="ECO:0007669"/>
    <property type="project" value="UniProtKB-SubCell"/>
</dbReference>
<evidence type="ECO:0000259" key="9">
    <source>
        <dbReference type="Pfam" id="PF05504"/>
    </source>
</evidence>
<dbReference type="GO" id="GO:0009847">
    <property type="term" value="P:spore germination"/>
    <property type="evidence" value="ECO:0007669"/>
    <property type="project" value="InterPro"/>
</dbReference>
<dbReference type="PANTHER" id="PTHR35789">
    <property type="entry name" value="SPORE GERMINATION PROTEIN B3"/>
    <property type="match status" value="1"/>
</dbReference>